<dbReference type="PANTHER" id="PTHR43014:SF2">
    <property type="entry name" value="MERCURIC REDUCTASE"/>
    <property type="match status" value="1"/>
</dbReference>
<dbReference type="Pfam" id="PF07992">
    <property type="entry name" value="Pyr_redox_2"/>
    <property type="match status" value="1"/>
</dbReference>
<gene>
    <name evidence="6" type="ORF">FLT43_07040</name>
</gene>
<dbReference type="PRINTS" id="PR00411">
    <property type="entry name" value="PNDRDTASEI"/>
</dbReference>
<reference evidence="6 7" key="1">
    <citation type="submission" date="2019-07" db="EMBL/GenBank/DDBJ databases">
        <title>Paenibacillus thiaminolyticus NRRL B-4156.</title>
        <authorList>
            <person name="Hehnly C."/>
            <person name="Zhang L."/>
        </authorList>
    </citation>
    <scope>NUCLEOTIDE SEQUENCE [LARGE SCALE GENOMIC DNA]</scope>
    <source>
        <strain evidence="6 7">NRRL B-4156</strain>
    </source>
</reference>
<dbReference type="InterPro" id="IPR036188">
    <property type="entry name" value="FAD/NAD-bd_sf"/>
</dbReference>
<dbReference type="EMBL" id="CP041405">
    <property type="protein sequence ID" value="QDM43294.1"/>
    <property type="molecule type" value="Genomic_DNA"/>
</dbReference>
<dbReference type="InterPro" id="IPR023753">
    <property type="entry name" value="FAD/NAD-binding_dom"/>
</dbReference>
<evidence type="ECO:0000256" key="3">
    <source>
        <dbReference type="ARBA" id="ARBA00022827"/>
    </source>
</evidence>
<evidence type="ECO:0000256" key="1">
    <source>
        <dbReference type="ARBA" id="ARBA00001974"/>
    </source>
</evidence>
<dbReference type="SUPFAM" id="SSF51905">
    <property type="entry name" value="FAD/NAD(P)-binding domain"/>
    <property type="match status" value="1"/>
</dbReference>
<dbReference type="InterPro" id="IPR016156">
    <property type="entry name" value="FAD/NAD-linked_Rdtase_dimer_sf"/>
</dbReference>
<evidence type="ECO:0000256" key="2">
    <source>
        <dbReference type="ARBA" id="ARBA00022630"/>
    </source>
</evidence>
<evidence type="ECO:0000313" key="6">
    <source>
        <dbReference type="EMBL" id="QDM43294.1"/>
    </source>
</evidence>
<dbReference type="GO" id="GO:0003955">
    <property type="term" value="F:NAD(P)H dehydrogenase (quinone) activity"/>
    <property type="evidence" value="ECO:0007669"/>
    <property type="project" value="TreeGrafter"/>
</dbReference>
<comment type="cofactor">
    <cofactor evidence="1">
        <name>FAD</name>
        <dbReference type="ChEBI" id="CHEBI:57692"/>
    </cofactor>
</comment>
<keyword evidence="2" id="KW-0285">Flavoprotein</keyword>
<evidence type="ECO:0000259" key="4">
    <source>
        <dbReference type="Pfam" id="PF02852"/>
    </source>
</evidence>
<accession>A0AAP9DT98</accession>
<feature type="domain" description="Pyridine nucleotide-disulphide oxidoreductase dimerisation" evidence="4">
    <location>
        <begin position="356"/>
        <end position="453"/>
    </location>
</feature>
<dbReference type="GO" id="GO:0050660">
    <property type="term" value="F:flavin adenine dinucleotide binding"/>
    <property type="evidence" value="ECO:0007669"/>
    <property type="project" value="TreeGrafter"/>
</dbReference>
<dbReference type="PANTHER" id="PTHR43014">
    <property type="entry name" value="MERCURIC REDUCTASE"/>
    <property type="match status" value="1"/>
</dbReference>
<dbReference type="Gene3D" id="3.30.390.30">
    <property type="match status" value="1"/>
</dbReference>
<keyword evidence="3" id="KW-0274">FAD</keyword>
<dbReference type="Gene3D" id="3.50.50.60">
    <property type="entry name" value="FAD/NAD(P)-binding domain"/>
    <property type="match status" value="2"/>
</dbReference>
<dbReference type="InterPro" id="IPR004099">
    <property type="entry name" value="Pyr_nucl-diS_OxRdtase_dimer"/>
</dbReference>
<feature type="domain" description="FAD/NAD(P)-binding" evidence="5">
    <location>
        <begin position="25"/>
        <end position="320"/>
    </location>
</feature>
<dbReference type="Pfam" id="PF02852">
    <property type="entry name" value="Pyr_redox_dim"/>
    <property type="match status" value="1"/>
</dbReference>
<dbReference type="Proteomes" id="UP000315377">
    <property type="component" value="Chromosome"/>
</dbReference>
<evidence type="ECO:0000259" key="5">
    <source>
        <dbReference type="Pfam" id="PF07992"/>
    </source>
</evidence>
<protein>
    <submittedName>
        <fullName evidence="6">NAD(P)/FAD-dependent oxidoreductase</fullName>
    </submittedName>
</protein>
<name>A0AAP9DT98_PANTH</name>
<dbReference type="PRINTS" id="PR00368">
    <property type="entry name" value="FADPNR"/>
</dbReference>
<sequence length="467" mass="49838">MAQNVKLFTFILIFKGGGCMGAQKKKVAVIGGGPAGMEAALTTARYDCEVTLITDSHPGDWKMAGTAAWLQAIASLSPYAGIEALSPRRINEAAQDVIRQCAASGAEQLRAAGVSVQHGRARFQSAQVLTVAQEQGESVDIHADLIFIANGARPHFPEGMRPDGRQIYSFTTLTDMERLPASVIVIGDGPIGCEAVNLFSRFGVPVDWLVEANGPRCFFDPDIDAWLTGLFQRRQVNIRPGERVKAIHKQDRRVTAIREDGAKQEADAAFVTLGFRPNVDQLNIEAAGLALNGYGSVDCNPFGQTAIPSIYIAGDAQRTMAGVYSIAMARAAALHAVGRAPEPVDVRTIPFAFNDTPEVATVGLTDADAPGIHSRVVNYNAERNGTAILQGETEGFLKLLWNDEGRIVGGTAVGLQAKHIISTVAMMIRFKLGIGDCQLLMGAHPSVSELLVHTLHAIHDQHAGGAS</sequence>
<dbReference type="SUPFAM" id="SSF55424">
    <property type="entry name" value="FAD/NAD-linked reductases, dimerisation (C-terminal) domain"/>
    <property type="match status" value="1"/>
</dbReference>
<dbReference type="AlphaFoldDB" id="A0AAP9DT98"/>
<evidence type="ECO:0000313" key="7">
    <source>
        <dbReference type="Proteomes" id="UP000315377"/>
    </source>
</evidence>
<proteinExistence type="predicted"/>
<organism evidence="6 7">
    <name type="scientific">Paenibacillus thiaminolyticus</name>
    <name type="common">Bacillus thiaminolyticus</name>
    <dbReference type="NCBI Taxonomy" id="49283"/>
    <lineage>
        <taxon>Bacteria</taxon>
        <taxon>Bacillati</taxon>
        <taxon>Bacillota</taxon>
        <taxon>Bacilli</taxon>
        <taxon>Bacillales</taxon>
        <taxon>Paenibacillaceae</taxon>
        <taxon>Paenibacillus</taxon>
    </lineage>
</organism>